<dbReference type="STRING" id="100787.A0A0G4LC19"/>
<evidence type="ECO:0000256" key="2">
    <source>
        <dbReference type="ARBA" id="ARBA00010617"/>
    </source>
</evidence>
<evidence type="ECO:0000256" key="8">
    <source>
        <dbReference type="RuleBase" id="RU000461"/>
    </source>
</evidence>
<evidence type="ECO:0000256" key="5">
    <source>
        <dbReference type="ARBA" id="ARBA00023004"/>
    </source>
</evidence>
<dbReference type="InterPro" id="IPR002403">
    <property type="entry name" value="Cyt_P450_E_grp-IV"/>
</dbReference>
<evidence type="ECO:0000313" key="11">
    <source>
        <dbReference type="Proteomes" id="UP000044602"/>
    </source>
</evidence>
<dbReference type="AlphaFoldDB" id="A0A0G4LC19"/>
<name>A0A0G4LC19_VERLO</name>
<dbReference type="PRINTS" id="PR00465">
    <property type="entry name" value="EP450IV"/>
</dbReference>
<dbReference type="PANTHER" id="PTHR24305">
    <property type="entry name" value="CYTOCHROME P450"/>
    <property type="match status" value="1"/>
</dbReference>
<evidence type="ECO:0000256" key="4">
    <source>
        <dbReference type="ARBA" id="ARBA00022723"/>
    </source>
</evidence>
<dbReference type="GO" id="GO:0020037">
    <property type="term" value="F:heme binding"/>
    <property type="evidence" value="ECO:0007669"/>
    <property type="project" value="InterPro"/>
</dbReference>
<dbReference type="InterPro" id="IPR001128">
    <property type="entry name" value="Cyt_P450"/>
</dbReference>
<dbReference type="PROSITE" id="PS00086">
    <property type="entry name" value="CYTOCHROME_P450"/>
    <property type="match status" value="1"/>
</dbReference>
<dbReference type="Gene3D" id="1.10.630.10">
    <property type="entry name" value="Cytochrome P450"/>
    <property type="match status" value="1"/>
</dbReference>
<accession>A0A0G4LC19</accession>
<protein>
    <recommendedName>
        <fullName evidence="13">Cytochrome P450</fullName>
    </recommendedName>
</protein>
<dbReference type="Proteomes" id="UP000045706">
    <property type="component" value="Unassembled WGS sequence"/>
</dbReference>
<evidence type="ECO:0000256" key="3">
    <source>
        <dbReference type="ARBA" id="ARBA00022617"/>
    </source>
</evidence>
<dbReference type="Pfam" id="PF00067">
    <property type="entry name" value="p450"/>
    <property type="match status" value="1"/>
</dbReference>
<dbReference type="Proteomes" id="UP000044602">
    <property type="component" value="Unassembled WGS sequence"/>
</dbReference>
<keyword evidence="6 8" id="KW-0503">Monooxygenase</keyword>
<evidence type="ECO:0000256" key="7">
    <source>
        <dbReference type="PIRSR" id="PIRSR602403-1"/>
    </source>
</evidence>
<keyword evidence="3 7" id="KW-0349">Heme</keyword>
<proteinExistence type="inferred from homology"/>
<reference evidence="11 12" key="1">
    <citation type="submission" date="2015-05" db="EMBL/GenBank/DDBJ databases">
        <authorList>
            <person name="Fogelqvist Johan"/>
        </authorList>
    </citation>
    <scope>NUCLEOTIDE SEQUENCE [LARGE SCALE GENOMIC DNA]</scope>
    <source>
        <strain evidence="10">VL1</strain>
        <strain evidence="9">VL2</strain>
    </source>
</reference>
<dbReference type="GO" id="GO:0005506">
    <property type="term" value="F:iron ion binding"/>
    <property type="evidence" value="ECO:0007669"/>
    <property type="project" value="InterPro"/>
</dbReference>
<dbReference type="SUPFAM" id="SSF48264">
    <property type="entry name" value="Cytochrome P450"/>
    <property type="match status" value="1"/>
</dbReference>
<dbReference type="EMBL" id="CVQH01010779">
    <property type="protein sequence ID" value="CRK19491.1"/>
    <property type="molecule type" value="Genomic_DNA"/>
</dbReference>
<organism evidence="10 11">
    <name type="scientific">Verticillium longisporum</name>
    <name type="common">Verticillium dahliae var. longisporum</name>
    <dbReference type="NCBI Taxonomy" id="100787"/>
    <lineage>
        <taxon>Eukaryota</taxon>
        <taxon>Fungi</taxon>
        <taxon>Dikarya</taxon>
        <taxon>Ascomycota</taxon>
        <taxon>Pezizomycotina</taxon>
        <taxon>Sordariomycetes</taxon>
        <taxon>Hypocreomycetidae</taxon>
        <taxon>Glomerellales</taxon>
        <taxon>Plectosphaerellaceae</taxon>
        <taxon>Verticillium</taxon>
    </lineage>
</organism>
<dbReference type="CDD" id="cd11059">
    <property type="entry name" value="CYP_fungal"/>
    <property type="match status" value="1"/>
</dbReference>
<comment type="similarity">
    <text evidence="2 8">Belongs to the cytochrome P450 family.</text>
</comment>
<evidence type="ECO:0000256" key="1">
    <source>
        <dbReference type="ARBA" id="ARBA00001971"/>
    </source>
</evidence>
<evidence type="ECO:0000313" key="12">
    <source>
        <dbReference type="Proteomes" id="UP000045706"/>
    </source>
</evidence>
<evidence type="ECO:0000256" key="6">
    <source>
        <dbReference type="ARBA" id="ARBA00023033"/>
    </source>
</evidence>
<keyword evidence="8" id="KW-0560">Oxidoreductase</keyword>
<keyword evidence="5 7" id="KW-0408">Iron</keyword>
<dbReference type="InterPro" id="IPR036396">
    <property type="entry name" value="Cyt_P450_sf"/>
</dbReference>
<sequence length="532" mass="59326">MAIITIISAAASAFIVLAVYYGIINPGIISPLAKIPAAHWSCHCAPLWILAVRWNRRENRTLLEAHRRLGPVVRIGPKDISIDGIDGLRIIYQGGFEKDPWYSVFSNYGIENMFSTLSSRPHSLRKRAVSNVYSKSFIHTSHAAKAQTTAVVQDRLLPLLRAEPASSRAGVDVFPIFLACAMDLIATYVFGLAGGTDFVRRADERDPWLALYLARAEHGFWPQELPALTRVCRQWLGLSLYPRWVDRANAQLNTWNRTMCDEAQRRAQMADAGAEDRDATDEPVVLDAINAWIDREARTAGEYSLLFTTSISQRRDAVASEVMDHLLAGQETAGIALTYAAWHLSRSSRLQDELRAELLTLHPSFSSPSLEKGSTVPDCKALDALPLLHAVVMETLRLHAPIPGPEPRRTPPIGCRIAGFTIPGDVRVACLAHTLHRDETAFPDPENWAPTRWLVEDVQKREMLCRFWAFGSGGRMCLGSNFAMNEMKYILAAIYSHFRTFVVDDTGITQEDAYTARPTGESLTLRFEPVDS</sequence>
<dbReference type="GO" id="GO:0004497">
    <property type="term" value="F:monooxygenase activity"/>
    <property type="evidence" value="ECO:0007669"/>
    <property type="project" value="UniProtKB-KW"/>
</dbReference>
<dbReference type="EMBL" id="CVQI01005669">
    <property type="protein sequence ID" value="CRK15183.1"/>
    <property type="molecule type" value="Genomic_DNA"/>
</dbReference>
<dbReference type="GO" id="GO:0016705">
    <property type="term" value="F:oxidoreductase activity, acting on paired donors, with incorporation or reduction of molecular oxygen"/>
    <property type="evidence" value="ECO:0007669"/>
    <property type="project" value="InterPro"/>
</dbReference>
<evidence type="ECO:0000313" key="9">
    <source>
        <dbReference type="EMBL" id="CRK15183.1"/>
    </source>
</evidence>
<evidence type="ECO:0008006" key="13">
    <source>
        <dbReference type="Google" id="ProtNLM"/>
    </source>
</evidence>
<dbReference type="InterPro" id="IPR050121">
    <property type="entry name" value="Cytochrome_P450_monoxygenase"/>
</dbReference>
<comment type="cofactor">
    <cofactor evidence="1 7">
        <name>heme</name>
        <dbReference type="ChEBI" id="CHEBI:30413"/>
    </cofactor>
</comment>
<keyword evidence="4 7" id="KW-0479">Metal-binding</keyword>
<dbReference type="PANTHER" id="PTHR24305:SF166">
    <property type="entry name" value="CYTOCHROME P450 12A4, MITOCHONDRIAL-RELATED"/>
    <property type="match status" value="1"/>
</dbReference>
<gene>
    <name evidence="10" type="ORF">BN1708_012648</name>
    <name evidence="9" type="ORF">BN1723_010559</name>
</gene>
<evidence type="ECO:0000313" key="10">
    <source>
        <dbReference type="EMBL" id="CRK19491.1"/>
    </source>
</evidence>
<feature type="binding site" description="axial binding residue" evidence="7">
    <location>
        <position position="477"/>
    </location>
    <ligand>
        <name>heme</name>
        <dbReference type="ChEBI" id="CHEBI:30413"/>
    </ligand>
    <ligandPart>
        <name>Fe</name>
        <dbReference type="ChEBI" id="CHEBI:18248"/>
    </ligandPart>
</feature>
<dbReference type="InterPro" id="IPR017972">
    <property type="entry name" value="Cyt_P450_CS"/>
</dbReference>
<keyword evidence="11" id="KW-1185">Reference proteome</keyword>
<dbReference type="PRINTS" id="PR00385">
    <property type="entry name" value="P450"/>
</dbReference>